<evidence type="ECO:0000313" key="2">
    <source>
        <dbReference type="Proteomes" id="UP000019482"/>
    </source>
</evidence>
<name>W6N3S9_CLOTY</name>
<dbReference type="EMBL" id="CBXI010000019">
    <property type="protein sequence ID" value="CDL91133.1"/>
    <property type="molecule type" value="Genomic_DNA"/>
</dbReference>
<sequence>MYGMDFFGNKLVSFQISNKNPGAEVIANGILQYLKKNSLTHFNIAYHTIFEQYL</sequence>
<protein>
    <submittedName>
        <fullName evidence="1">Uncharacterized protein</fullName>
    </submittedName>
</protein>
<reference evidence="1 2" key="1">
    <citation type="journal article" date="2015" name="Genome Announc.">
        <title>Draft Genome Sequence of Clostridium tyrobutyricum Strain DIVETGP, Isolated from Cow's Milk for Grana Padano Production.</title>
        <authorList>
            <person name="Soggiu A."/>
            <person name="Piras C."/>
            <person name="Gaiarsa S."/>
            <person name="Sassera D."/>
            <person name="Roncada P."/>
            <person name="Bendixen E."/>
            <person name="Brasca M."/>
            <person name="Bonizzi L."/>
        </authorList>
    </citation>
    <scope>NUCLEOTIDE SEQUENCE [LARGE SCALE GENOMIC DNA]</scope>
    <source>
        <strain evidence="1 2">DIVETGP</strain>
    </source>
</reference>
<dbReference type="Proteomes" id="UP000019482">
    <property type="component" value="Unassembled WGS sequence"/>
</dbReference>
<dbReference type="AlphaFoldDB" id="W6N3S9"/>
<proteinExistence type="predicted"/>
<accession>W6N3S9</accession>
<gene>
    <name evidence="1" type="ORF">CTDIVETGP_1203</name>
</gene>
<organism evidence="1 2">
    <name type="scientific">Clostridium tyrobutyricum DIVETGP</name>
    <dbReference type="NCBI Taxonomy" id="1408889"/>
    <lineage>
        <taxon>Bacteria</taxon>
        <taxon>Bacillati</taxon>
        <taxon>Bacillota</taxon>
        <taxon>Clostridia</taxon>
        <taxon>Eubacteriales</taxon>
        <taxon>Clostridiaceae</taxon>
        <taxon>Clostridium</taxon>
    </lineage>
</organism>
<evidence type="ECO:0000313" key="1">
    <source>
        <dbReference type="EMBL" id="CDL91133.1"/>
    </source>
</evidence>
<keyword evidence="2" id="KW-1185">Reference proteome</keyword>
<comment type="caution">
    <text evidence="1">The sequence shown here is derived from an EMBL/GenBank/DDBJ whole genome shotgun (WGS) entry which is preliminary data.</text>
</comment>